<organism evidence="14 15">
    <name type="scientific">Cryptosporidium xiaoi</name>
    <dbReference type="NCBI Taxonomy" id="659607"/>
    <lineage>
        <taxon>Eukaryota</taxon>
        <taxon>Sar</taxon>
        <taxon>Alveolata</taxon>
        <taxon>Apicomplexa</taxon>
        <taxon>Conoidasida</taxon>
        <taxon>Coccidia</taxon>
        <taxon>Eucoccidiorida</taxon>
        <taxon>Eimeriorina</taxon>
        <taxon>Cryptosporidiidae</taxon>
        <taxon>Cryptosporidium</taxon>
    </lineage>
</organism>
<dbReference type="Gene3D" id="2.20.25.10">
    <property type="match status" value="1"/>
</dbReference>
<dbReference type="GO" id="GO:0017025">
    <property type="term" value="F:TBP-class protein binding"/>
    <property type="evidence" value="ECO:0007669"/>
    <property type="project" value="InterPro"/>
</dbReference>
<dbReference type="SUPFAM" id="SSF47954">
    <property type="entry name" value="Cyclin-like"/>
    <property type="match status" value="2"/>
</dbReference>
<keyword evidence="8" id="KW-0804">Transcription</keyword>
<sequence length="760" mass="85291">MSQRTCPQCSSTSIEVHEGRGETICTNCGTVLEESTMVEGLQFSECSNGSMQMVGHFVPSSGVRGFALVYGSRESREHVLQRGYHNLQRIADQLRLSSSHIESAQRVFLMAVQRSFTIGRNNLHVASACLYAICRREKTPHMLIDFSDVLQTPVKVLGQVFMKLLRLLRLHVPNIDPSMFMERFAAQMNLGDKTHMVAATGVRIVQALTRNWITTGRRPTGLCGAALLISARYHGIPVSSTEISQIVRISSPTLLKRLAEFKHTSTAQLTADEFENVDLLSLPITRGPPCFEKHRLKNKNKLQAISEEENLAITEEKNEQGEKAVEKELVDDIFQKQSCSDFANIDNTSFEYPQYDDENLDEIDKEEKVGYVRDGSDGHAVEGGFEEFFKEKLSFPKFLGGIELDINQDKLCEDEPTSRDITVIASKLINAFDKAKESATKSTLNTNKINNGNEYDNGFECTNNNEKQDSCKSRNLDDDVEDNLIIDPLHFLFKDLSEYKLANNGSEDCSSQKSFIFAENNSRDIFSVSDVSTTISSISNGNRDDMDELDNDCDHDGGYGDIEDNLNKYADFRKSLNLDNGYCNPQESLSSSDDLSEISDSEINDLLLDEDEKEAKRLLWDEITMETLPPSWLRKISKGDSVKENNKKNEIIKNSNNMKTDLAIDDIKVNTEPMIGNSNQNETSITRISMSDFSDDEKDKTNLPVSKKRKKDTQSKESSKMQKLQPGNAIESVLMALKKTSPGATKHVNSDTLSKLFTVF</sequence>
<evidence type="ECO:0000313" key="14">
    <source>
        <dbReference type="EMBL" id="KAK6588694.1"/>
    </source>
</evidence>
<dbReference type="Pfam" id="PF00382">
    <property type="entry name" value="TFIIB"/>
    <property type="match status" value="2"/>
</dbReference>
<feature type="compositionally biased region" description="Polar residues" evidence="12">
    <location>
        <begin position="676"/>
        <end position="692"/>
    </location>
</feature>
<evidence type="ECO:0000256" key="2">
    <source>
        <dbReference type="ARBA" id="ARBA00010857"/>
    </source>
</evidence>
<protein>
    <recommendedName>
        <fullName evidence="10">B-related factor 1</fullName>
    </recommendedName>
</protein>
<dbReference type="FunFam" id="1.10.472.10:FF:000002">
    <property type="entry name" value="Transcription factor IIIB 90 kDa subunit"/>
    <property type="match status" value="1"/>
</dbReference>
<evidence type="ECO:0000259" key="13">
    <source>
        <dbReference type="PROSITE" id="PS51134"/>
    </source>
</evidence>
<dbReference type="InterPro" id="IPR011665">
    <property type="entry name" value="BRF1_TBP-bd_dom"/>
</dbReference>
<dbReference type="GO" id="GO:0005634">
    <property type="term" value="C:nucleus"/>
    <property type="evidence" value="ECO:0007669"/>
    <property type="project" value="UniProtKB-SubCell"/>
</dbReference>
<gene>
    <name evidence="14" type="ORF">RS030_3384</name>
</gene>
<evidence type="ECO:0000256" key="7">
    <source>
        <dbReference type="ARBA" id="ARBA00023159"/>
    </source>
</evidence>
<dbReference type="PRINTS" id="PR00685">
    <property type="entry name" value="TIFACTORIIB"/>
</dbReference>
<dbReference type="CDD" id="cd20553">
    <property type="entry name" value="CYCLIN_TFIIIB90_rpt1"/>
    <property type="match status" value="1"/>
</dbReference>
<evidence type="ECO:0000313" key="15">
    <source>
        <dbReference type="Proteomes" id="UP001311799"/>
    </source>
</evidence>
<keyword evidence="15" id="KW-1185">Reference proteome</keyword>
<evidence type="ECO:0000256" key="9">
    <source>
        <dbReference type="ARBA" id="ARBA00023242"/>
    </source>
</evidence>
<evidence type="ECO:0000256" key="5">
    <source>
        <dbReference type="ARBA" id="ARBA00022833"/>
    </source>
</evidence>
<dbReference type="Gene3D" id="1.10.472.10">
    <property type="entry name" value="Cyclin-like"/>
    <property type="match status" value="2"/>
</dbReference>
<evidence type="ECO:0000256" key="4">
    <source>
        <dbReference type="ARBA" id="ARBA00022771"/>
    </source>
</evidence>
<dbReference type="GO" id="GO:0000126">
    <property type="term" value="C:transcription factor TFIIIB complex"/>
    <property type="evidence" value="ECO:0007669"/>
    <property type="project" value="TreeGrafter"/>
</dbReference>
<accession>A0AAV9XX71</accession>
<dbReference type="SMART" id="SM00385">
    <property type="entry name" value="CYCLIN"/>
    <property type="match status" value="2"/>
</dbReference>
<feature type="region of interest" description="Disordered" evidence="12">
    <location>
        <begin position="673"/>
        <end position="727"/>
    </location>
</feature>
<comment type="subcellular location">
    <subcellularLocation>
        <location evidence="1">Nucleus</location>
    </subcellularLocation>
</comment>
<dbReference type="InterPro" id="IPR013763">
    <property type="entry name" value="Cyclin-like_dom"/>
</dbReference>
<dbReference type="CDD" id="cd20554">
    <property type="entry name" value="CYCLIN_TFIIIB90_rpt2"/>
    <property type="match status" value="1"/>
</dbReference>
<comment type="similarity">
    <text evidence="2">Belongs to the TFIIB family.</text>
</comment>
<evidence type="ECO:0000256" key="3">
    <source>
        <dbReference type="ARBA" id="ARBA00022723"/>
    </source>
</evidence>
<dbReference type="InterPro" id="IPR000812">
    <property type="entry name" value="TFIIB"/>
</dbReference>
<keyword evidence="6" id="KW-0805">Transcription regulation</keyword>
<comment type="caution">
    <text evidence="14">The sequence shown here is derived from an EMBL/GenBank/DDBJ whole genome shotgun (WGS) entry which is preliminary data.</text>
</comment>
<dbReference type="Proteomes" id="UP001311799">
    <property type="component" value="Unassembled WGS sequence"/>
</dbReference>
<dbReference type="GO" id="GO:0008270">
    <property type="term" value="F:zinc ion binding"/>
    <property type="evidence" value="ECO:0007669"/>
    <property type="project" value="UniProtKB-KW"/>
</dbReference>
<keyword evidence="4 11" id="KW-0863">Zinc-finger</keyword>
<evidence type="ECO:0000256" key="8">
    <source>
        <dbReference type="ARBA" id="ARBA00023163"/>
    </source>
</evidence>
<dbReference type="Pfam" id="PF07741">
    <property type="entry name" value="BRF1"/>
    <property type="match status" value="1"/>
</dbReference>
<dbReference type="AlphaFoldDB" id="A0AAV9XX71"/>
<dbReference type="FunFam" id="1.10.472.10:FF:000007">
    <property type="entry name" value="Transcription factor IIIB 90 kDa subunit"/>
    <property type="match status" value="1"/>
</dbReference>
<reference evidence="14 15" key="1">
    <citation type="submission" date="2023-10" db="EMBL/GenBank/DDBJ databases">
        <title>Comparative genomics analysis reveals potential genetic determinants of host preference in Cryptosporidium xiaoi.</title>
        <authorList>
            <person name="Xiao L."/>
            <person name="Li J."/>
        </authorList>
    </citation>
    <scope>NUCLEOTIDE SEQUENCE [LARGE SCALE GENOMIC DNA]</scope>
    <source>
        <strain evidence="14 15">52996</strain>
    </source>
</reference>
<keyword evidence="3" id="KW-0479">Metal-binding</keyword>
<dbReference type="Pfam" id="PF08271">
    <property type="entry name" value="Zn_Ribbon_TF"/>
    <property type="match status" value="1"/>
</dbReference>
<proteinExistence type="inferred from homology"/>
<dbReference type="PANTHER" id="PTHR11618">
    <property type="entry name" value="TRANSCRIPTION INITIATION FACTOR IIB-RELATED"/>
    <property type="match status" value="1"/>
</dbReference>
<keyword evidence="7" id="KW-0010">Activator</keyword>
<dbReference type="InterPro" id="IPR036915">
    <property type="entry name" value="Cyclin-like_sf"/>
</dbReference>
<evidence type="ECO:0000256" key="6">
    <source>
        <dbReference type="ARBA" id="ARBA00023015"/>
    </source>
</evidence>
<evidence type="ECO:0000256" key="10">
    <source>
        <dbReference type="ARBA" id="ARBA00031009"/>
    </source>
</evidence>
<dbReference type="PROSITE" id="PS51134">
    <property type="entry name" value="ZF_TFIIB"/>
    <property type="match status" value="1"/>
</dbReference>
<dbReference type="GO" id="GO:0070897">
    <property type="term" value="P:transcription preinitiation complex assembly"/>
    <property type="evidence" value="ECO:0007669"/>
    <property type="project" value="InterPro"/>
</dbReference>
<evidence type="ECO:0000256" key="11">
    <source>
        <dbReference type="PROSITE-ProRule" id="PRU00469"/>
    </source>
</evidence>
<dbReference type="EMBL" id="JAWDEY010000031">
    <property type="protein sequence ID" value="KAK6588694.1"/>
    <property type="molecule type" value="Genomic_DNA"/>
</dbReference>
<feature type="domain" description="TFIIB-type" evidence="13">
    <location>
        <begin position="2"/>
        <end position="33"/>
    </location>
</feature>
<keyword evidence="5" id="KW-0862">Zinc</keyword>
<dbReference type="GO" id="GO:0097550">
    <property type="term" value="C:transcription preinitiation complex"/>
    <property type="evidence" value="ECO:0007669"/>
    <property type="project" value="TreeGrafter"/>
</dbReference>
<keyword evidence="9" id="KW-0539">Nucleus</keyword>
<dbReference type="GO" id="GO:0000995">
    <property type="term" value="F:RNA polymerase III general transcription initiation factor activity"/>
    <property type="evidence" value="ECO:0007669"/>
    <property type="project" value="TreeGrafter"/>
</dbReference>
<evidence type="ECO:0000256" key="12">
    <source>
        <dbReference type="SAM" id="MobiDB-lite"/>
    </source>
</evidence>
<dbReference type="PANTHER" id="PTHR11618:SF4">
    <property type="entry name" value="TRANSCRIPTION FACTOR IIIB 90 KDA SUBUNIT"/>
    <property type="match status" value="1"/>
</dbReference>
<dbReference type="InterPro" id="IPR013150">
    <property type="entry name" value="TFIIB_cyclin"/>
</dbReference>
<dbReference type="GO" id="GO:0001006">
    <property type="term" value="F:RNA polymerase III type 3 promoter sequence-specific DNA binding"/>
    <property type="evidence" value="ECO:0007669"/>
    <property type="project" value="TreeGrafter"/>
</dbReference>
<dbReference type="InterPro" id="IPR013137">
    <property type="entry name" value="Znf_TFIIB"/>
</dbReference>
<evidence type="ECO:0000256" key="1">
    <source>
        <dbReference type="ARBA" id="ARBA00004123"/>
    </source>
</evidence>
<name>A0AAV9XX71_9CRYT</name>
<dbReference type="SUPFAM" id="SSF57783">
    <property type="entry name" value="Zinc beta-ribbon"/>
    <property type="match status" value="1"/>
</dbReference>